<evidence type="ECO:0000313" key="2">
    <source>
        <dbReference type="EMBL" id="SFI58897.1"/>
    </source>
</evidence>
<dbReference type="STRING" id="390807.SAMN04488095_1306"/>
<proteinExistence type="predicted"/>
<evidence type="ECO:0000256" key="1">
    <source>
        <dbReference type="SAM" id="MobiDB-lite"/>
    </source>
</evidence>
<feature type="region of interest" description="Disordered" evidence="1">
    <location>
        <begin position="126"/>
        <end position="161"/>
    </location>
</feature>
<dbReference type="Proteomes" id="UP000199110">
    <property type="component" value="Unassembled WGS sequence"/>
</dbReference>
<dbReference type="EMBL" id="FORA01000001">
    <property type="protein sequence ID" value="SFI58897.1"/>
    <property type="molecule type" value="Genomic_DNA"/>
</dbReference>
<dbReference type="AlphaFoldDB" id="A0A1I3JF49"/>
<evidence type="ECO:0000313" key="3">
    <source>
        <dbReference type="Proteomes" id="UP000199110"/>
    </source>
</evidence>
<protein>
    <submittedName>
        <fullName evidence="2">Uncharacterized protein</fullName>
    </submittedName>
</protein>
<gene>
    <name evidence="2" type="ORF">SAMN04488095_1306</name>
</gene>
<feature type="compositionally biased region" description="Low complexity" evidence="1">
    <location>
        <begin position="64"/>
        <end position="74"/>
    </location>
</feature>
<accession>A0A1I3JF49</accession>
<feature type="region of interest" description="Disordered" evidence="1">
    <location>
        <begin position="1"/>
        <end position="110"/>
    </location>
</feature>
<feature type="compositionally biased region" description="Basic and acidic residues" evidence="1">
    <location>
        <begin position="139"/>
        <end position="161"/>
    </location>
</feature>
<reference evidence="2 3" key="1">
    <citation type="submission" date="2016-10" db="EMBL/GenBank/DDBJ databases">
        <authorList>
            <person name="de Groot N.N."/>
        </authorList>
    </citation>
    <scope>NUCLEOTIDE SEQUENCE [LARGE SCALE GENOMIC DNA]</scope>
    <source>
        <strain evidence="2 3">DSM 19073</strain>
    </source>
</reference>
<dbReference type="RefSeq" id="WP_092778192.1">
    <property type="nucleotide sequence ID" value="NZ_FORA01000001.1"/>
</dbReference>
<organism evidence="2 3">
    <name type="scientific">Jannaschia pohangensis</name>
    <dbReference type="NCBI Taxonomy" id="390807"/>
    <lineage>
        <taxon>Bacteria</taxon>
        <taxon>Pseudomonadati</taxon>
        <taxon>Pseudomonadota</taxon>
        <taxon>Alphaproteobacteria</taxon>
        <taxon>Rhodobacterales</taxon>
        <taxon>Roseobacteraceae</taxon>
        <taxon>Jannaschia</taxon>
    </lineage>
</organism>
<keyword evidence="3" id="KW-1185">Reference proteome</keyword>
<sequence length="161" mass="16258">MSTLSALLPPAAKPGGHSVTAQVPSQAEAKPSAQGSTDATRGGAPAQNVQAGGMPRAVPPPTPTRASPAPSASRGDGRDTTAGAIDADSDATRLAGVRNAEAEGAEARRQVEAARDRLVAQEILSRIPVAPDALPKLTAEAERKSEDAKPDPTKADSSRIA</sequence>
<name>A0A1I3JF49_9RHOB</name>